<dbReference type="Proteomes" id="UP000053328">
    <property type="component" value="Unassembled WGS sequence"/>
</dbReference>
<evidence type="ECO:0000313" key="2">
    <source>
        <dbReference type="Proteomes" id="UP000053328"/>
    </source>
</evidence>
<protein>
    <submittedName>
        <fullName evidence="1">Uncharacterized protein</fullName>
    </submittedName>
</protein>
<evidence type="ECO:0000313" key="1">
    <source>
        <dbReference type="EMBL" id="KIW15850.1"/>
    </source>
</evidence>
<keyword evidence="2" id="KW-1185">Reference proteome</keyword>
<dbReference type="GeneID" id="27332983"/>
<organism evidence="1 2">
    <name type="scientific">Exophiala spinifera</name>
    <dbReference type="NCBI Taxonomy" id="91928"/>
    <lineage>
        <taxon>Eukaryota</taxon>
        <taxon>Fungi</taxon>
        <taxon>Dikarya</taxon>
        <taxon>Ascomycota</taxon>
        <taxon>Pezizomycotina</taxon>
        <taxon>Eurotiomycetes</taxon>
        <taxon>Chaetothyriomycetidae</taxon>
        <taxon>Chaetothyriales</taxon>
        <taxon>Herpotrichiellaceae</taxon>
        <taxon>Exophiala</taxon>
    </lineage>
</organism>
<gene>
    <name evidence="1" type="ORF">PV08_05900</name>
</gene>
<reference evidence="1 2" key="1">
    <citation type="submission" date="2015-01" db="EMBL/GenBank/DDBJ databases">
        <title>The Genome Sequence of Exophiala spinifera CBS89968.</title>
        <authorList>
            <consortium name="The Broad Institute Genomics Platform"/>
            <person name="Cuomo C."/>
            <person name="de Hoog S."/>
            <person name="Gorbushina A."/>
            <person name="Stielow B."/>
            <person name="Teixiera M."/>
            <person name="Abouelleil A."/>
            <person name="Chapman S.B."/>
            <person name="Priest M."/>
            <person name="Young S.K."/>
            <person name="Wortman J."/>
            <person name="Nusbaum C."/>
            <person name="Birren B."/>
        </authorList>
    </citation>
    <scope>NUCLEOTIDE SEQUENCE [LARGE SCALE GENOMIC DNA]</scope>
    <source>
        <strain evidence="1 2">CBS 89968</strain>
    </source>
</reference>
<dbReference type="EMBL" id="KN847495">
    <property type="protein sequence ID" value="KIW15850.1"/>
    <property type="molecule type" value="Genomic_DNA"/>
</dbReference>
<sequence length="141" mass="16377">MAPTVIGKRLASHWGWSSEEHPNSITWFLPQNTRVGVDQFYRFGITEAWKVNPSSDGKMRIILHYKDSIDGPSKPYERLTRTPSYPVPGTPEQFEIGFIYDSEIGERWSFKDILGRAWMTRVQSVPRPDEVDYVNDQVAEW</sequence>
<name>A0A0D2BB60_9EURO</name>
<dbReference type="VEuPathDB" id="FungiDB:PV08_05900"/>
<dbReference type="AlphaFoldDB" id="A0A0D2BB60"/>
<proteinExistence type="predicted"/>
<accession>A0A0D2BB60</accession>
<dbReference type="HOGENOM" id="CLU_1825303_0_0_1"/>
<dbReference type="RefSeq" id="XP_016236066.1">
    <property type="nucleotide sequence ID" value="XM_016380239.1"/>
</dbReference>